<keyword evidence="2" id="KW-0413">Isomerase</keyword>
<evidence type="ECO:0000313" key="4">
    <source>
        <dbReference type="EMBL" id="ADQ06889.1"/>
    </source>
</evidence>
<dbReference type="PANTHER" id="PTHR13774:SF17">
    <property type="entry name" value="PHENAZINE BIOSYNTHESIS-LIKE DOMAIN-CONTAINING PROTEIN"/>
    <property type="match status" value="1"/>
</dbReference>
<dbReference type="Gene3D" id="3.10.310.10">
    <property type="entry name" value="Diaminopimelate Epimerase, Chain A, domain 1"/>
    <property type="match status" value="2"/>
</dbReference>
<dbReference type="KEGG" id="chd:Calhy_1169"/>
<dbReference type="HOGENOM" id="CLU_048756_2_1_9"/>
<dbReference type="GO" id="GO:0005737">
    <property type="term" value="C:cytoplasm"/>
    <property type="evidence" value="ECO:0007669"/>
    <property type="project" value="TreeGrafter"/>
</dbReference>
<dbReference type="OrthoDB" id="9788221at2"/>
<reference key="1">
    <citation type="submission" date="2010-09" db="EMBL/GenBank/DDBJ databases">
        <title>Complete sequence of Caldicellulosiruptor hydrothermalis 108.</title>
        <authorList>
            <consortium name="US DOE Joint Genome Institute"/>
            <person name="Lucas S."/>
            <person name="Copeland A."/>
            <person name="Lapidus A."/>
            <person name="Cheng J.-F."/>
            <person name="Bruce D."/>
            <person name="Goodwin L."/>
            <person name="Pitluck S."/>
            <person name="Davenport K."/>
            <person name="Detter J.C."/>
            <person name="Han C."/>
            <person name="Tapia R."/>
            <person name="Land M."/>
            <person name="Hauser L."/>
            <person name="Chang Y.-J."/>
            <person name="Jeffries C."/>
            <person name="Kyrpides N."/>
            <person name="Ivanova N."/>
            <person name="Mikhailova N."/>
            <person name="Blumer-Schuette S.E."/>
            <person name="Kelly R.M."/>
            <person name="Woyke T."/>
        </authorList>
    </citation>
    <scope>NUCLEOTIDE SEQUENCE</scope>
    <source>
        <strain>108</strain>
    </source>
</reference>
<comment type="similarity">
    <text evidence="1">Belongs to the PhzF family.</text>
</comment>
<gene>
    <name evidence="4" type="ordered locus">Calhy_1169</name>
</gene>
<dbReference type="eggNOG" id="COG0384">
    <property type="taxonomic scope" value="Bacteria"/>
</dbReference>
<dbReference type="PIRSF" id="PIRSF016184">
    <property type="entry name" value="PhzC_PhzF"/>
    <property type="match status" value="1"/>
</dbReference>
<dbReference type="InterPro" id="IPR003719">
    <property type="entry name" value="Phenazine_PhzF-like"/>
</dbReference>
<sequence>MKLYQVDAFTDKLFHGNPAGVCILEDSLSEEVMQNIAMEMNLSETAFLQSQGDYYLLRWFTPETEVDLCGHATLASAHILWEEGYVEKEKEIVFHTKSGILKAKKEGEYITLDFPLEEPKAASAPENLVKALNIPFLYVGKNRMDYLVETESEEILRDLKPDFELLKKVDTRGVIVTAKSSSPEFDFVSRFFAPKVGVNEDPVTGSAHAALAPYWSKKLQKTQLVAYQASKRGGVLKLRIDDQRVYISGKAITFFKTEIKDCR</sequence>
<dbReference type="SUPFAM" id="SSF54506">
    <property type="entry name" value="Diaminopimelate epimerase-like"/>
    <property type="match status" value="1"/>
</dbReference>
<dbReference type="Pfam" id="PF02567">
    <property type="entry name" value="PhzC-PhzF"/>
    <property type="match status" value="1"/>
</dbReference>
<evidence type="ECO:0000313" key="5">
    <source>
        <dbReference type="Proteomes" id="UP000006890"/>
    </source>
</evidence>
<dbReference type="NCBIfam" id="TIGR00654">
    <property type="entry name" value="PhzF_family"/>
    <property type="match status" value="1"/>
</dbReference>
<organism evidence="4 5">
    <name type="scientific">Caldicellulosiruptor hydrothermalis (strain DSM 18901 / VKM B-2411 / 108)</name>
    <dbReference type="NCBI Taxonomy" id="632292"/>
    <lineage>
        <taxon>Bacteria</taxon>
        <taxon>Bacillati</taxon>
        <taxon>Bacillota</taxon>
        <taxon>Bacillota incertae sedis</taxon>
        <taxon>Caldicellulosiruptorales</taxon>
        <taxon>Caldicellulosiruptoraceae</taxon>
        <taxon>Caldicellulosiruptor</taxon>
    </lineage>
</organism>
<dbReference type="RefSeq" id="WP_013403069.1">
    <property type="nucleotide sequence ID" value="NC_014652.1"/>
</dbReference>
<proteinExistence type="inferred from homology"/>
<dbReference type="AlphaFoldDB" id="E4Q8X0"/>
<reference evidence="4 5" key="2">
    <citation type="journal article" date="2011" name="J. Bacteriol.">
        <title>Complete genome sequences for the anaerobic, extremely thermophilic plant biomass-degrading bacteria Caldicellulosiruptor hydrothermalis, Caldicellulosiruptor kristjanssonii, Caldicellulosiruptor kronotskyensis, Caldicellulosiruptor owensenis, and Caldicellulosiruptor lactoaceticus.</title>
        <authorList>
            <person name="Blumer-Schuette S.E."/>
            <person name="Ozdemir I."/>
            <person name="Mistry D."/>
            <person name="Lucas S."/>
            <person name="Lapidus A."/>
            <person name="Cheng J.F."/>
            <person name="Goodwin L.A."/>
            <person name="Pitluck S."/>
            <person name="Land M.L."/>
            <person name="Hauser L.J."/>
            <person name="Woyke T."/>
            <person name="Mikhailova N."/>
            <person name="Pati A."/>
            <person name="Kyrpides N.C."/>
            <person name="Ivanova N."/>
            <person name="Detter J.C."/>
            <person name="Walston-Davenport K."/>
            <person name="Han S."/>
            <person name="Adams M.W."/>
            <person name="Kelly R.M."/>
        </authorList>
    </citation>
    <scope>NUCLEOTIDE SEQUENCE [LARGE SCALE GENOMIC DNA]</scope>
    <source>
        <strain evidence="5">DSM 18901 / VKM B-2411 / 108</strain>
    </source>
</reference>
<feature type="active site" evidence="3">
    <location>
        <position position="44"/>
    </location>
</feature>
<keyword evidence="5" id="KW-1185">Reference proteome</keyword>
<dbReference type="GO" id="GO:0016853">
    <property type="term" value="F:isomerase activity"/>
    <property type="evidence" value="ECO:0007669"/>
    <property type="project" value="UniProtKB-KW"/>
</dbReference>
<dbReference type="PANTHER" id="PTHR13774">
    <property type="entry name" value="PHENAZINE BIOSYNTHESIS PROTEIN"/>
    <property type="match status" value="1"/>
</dbReference>
<name>E4Q8X0_CALH1</name>
<protein>
    <submittedName>
        <fullName evidence="4">Phenazine biosynthesis protein PhzF family</fullName>
    </submittedName>
</protein>
<accession>E4Q8X0</accession>
<dbReference type="Proteomes" id="UP000006890">
    <property type="component" value="Chromosome"/>
</dbReference>
<evidence type="ECO:0000256" key="3">
    <source>
        <dbReference type="PIRSR" id="PIRSR016184-1"/>
    </source>
</evidence>
<dbReference type="EMBL" id="CP002219">
    <property type="protein sequence ID" value="ADQ06889.1"/>
    <property type="molecule type" value="Genomic_DNA"/>
</dbReference>
<evidence type="ECO:0000256" key="2">
    <source>
        <dbReference type="ARBA" id="ARBA00023235"/>
    </source>
</evidence>
<evidence type="ECO:0000256" key="1">
    <source>
        <dbReference type="ARBA" id="ARBA00008270"/>
    </source>
</evidence>